<feature type="signal peptide" evidence="1">
    <location>
        <begin position="1"/>
        <end position="20"/>
    </location>
</feature>
<reference evidence="2 3" key="1">
    <citation type="submission" date="2018-01" db="EMBL/GenBank/DDBJ databases">
        <title>The draft genome of Hanstruepera neustonica JCM19743.</title>
        <authorList>
            <person name="He R.-H."/>
            <person name="Du Z.-J."/>
        </authorList>
    </citation>
    <scope>NUCLEOTIDE SEQUENCE [LARGE SCALE GENOMIC DNA]</scope>
    <source>
        <strain evidence="2 3">JCM19743</strain>
    </source>
</reference>
<dbReference type="RefSeq" id="WP_103050902.1">
    <property type="nucleotide sequence ID" value="NZ_POWF01000001.1"/>
</dbReference>
<accession>A0A2K1E442</accession>
<dbReference type="AlphaFoldDB" id="A0A2K1E442"/>
<dbReference type="EMBL" id="POWF01000001">
    <property type="protein sequence ID" value="PNQ75052.1"/>
    <property type="molecule type" value="Genomic_DNA"/>
</dbReference>
<proteinExistence type="predicted"/>
<dbReference type="PROSITE" id="PS51257">
    <property type="entry name" value="PROKAR_LIPOPROTEIN"/>
    <property type="match status" value="1"/>
</dbReference>
<evidence type="ECO:0000313" key="2">
    <source>
        <dbReference type="EMBL" id="PNQ75052.1"/>
    </source>
</evidence>
<keyword evidence="1" id="KW-0732">Signal</keyword>
<comment type="caution">
    <text evidence="2">The sequence shown here is derived from an EMBL/GenBank/DDBJ whole genome shotgun (WGS) entry which is preliminary data.</text>
</comment>
<dbReference type="OrthoDB" id="1201186at2"/>
<gene>
    <name evidence="2" type="ORF">C1T31_02645</name>
</gene>
<sequence length="149" mass="16521">MKKIALVLILCLTLSSCNKNDDNIIQNNQYIPDIAFDTGELINLSLPQYSDLRFAGNHYITPSNYGVNGVVVYNAGNNNFSAFELTDPNHALRNCSTLTVEGVLATCDCDDSKTYDILTGQPQEGTTGIYGLKRYFVEKTGDIIRVWNN</sequence>
<dbReference type="Proteomes" id="UP000236641">
    <property type="component" value="Unassembled WGS sequence"/>
</dbReference>
<keyword evidence="3" id="KW-1185">Reference proteome</keyword>
<evidence type="ECO:0008006" key="4">
    <source>
        <dbReference type="Google" id="ProtNLM"/>
    </source>
</evidence>
<evidence type="ECO:0000256" key="1">
    <source>
        <dbReference type="SAM" id="SignalP"/>
    </source>
</evidence>
<name>A0A2K1E442_9FLAO</name>
<organism evidence="2 3">
    <name type="scientific">Hanstruepera neustonica</name>
    <dbReference type="NCBI Taxonomy" id="1445657"/>
    <lineage>
        <taxon>Bacteria</taxon>
        <taxon>Pseudomonadati</taxon>
        <taxon>Bacteroidota</taxon>
        <taxon>Flavobacteriia</taxon>
        <taxon>Flavobacteriales</taxon>
        <taxon>Flavobacteriaceae</taxon>
        <taxon>Hanstruepera</taxon>
    </lineage>
</organism>
<feature type="chain" id="PRO_5014325138" description="Rieske domain-containing protein" evidence="1">
    <location>
        <begin position="21"/>
        <end position="149"/>
    </location>
</feature>
<evidence type="ECO:0000313" key="3">
    <source>
        <dbReference type="Proteomes" id="UP000236641"/>
    </source>
</evidence>
<protein>
    <recommendedName>
        <fullName evidence="4">Rieske domain-containing protein</fullName>
    </recommendedName>
</protein>